<accession>A0ABU5ZIK7</accession>
<organism evidence="2 3">
    <name type="scientific">Ferviditalea candida</name>
    <dbReference type="NCBI Taxonomy" id="3108399"/>
    <lineage>
        <taxon>Bacteria</taxon>
        <taxon>Bacillati</taxon>
        <taxon>Bacillota</taxon>
        <taxon>Bacilli</taxon>
        <taxon>Bacillales</taxon>
        <taxon>Paenibacillaceae</taxon>
        <taxon>Ferviditalea</taxon>
    </lineage>
</organism>
<feature type="transmembrane region" description="Helical" evidence="1">
    <location>
        <begin position="77"/>
        <end position="95"/>
    </location>
</feature>
<sequence length="241" mass="27766">MKNFLSNPWLCAGGGLAYATSGLFVGNAEHLTFIFAAMIYPLLHYSTHKLFRTKDKKWTVLIGLSLGLLILNNYPPFFILSVLFLLLEMLFYLLFVSKDRENLCKFICYSVVSIVFVAISVSLVAIYTDVQVVNHITRSKLTWVEATQSSLNFWNWLGIITPFFVQLTDNNVDVSMGNTYIALPITVFALSKLPNSRKEFNQRGQRRVNYSKGIFQHVLSFNGQICNQRLSKRWFRFCFIR</sequence>
<feature type="transmembrane region" description="Helical" evidence="1">
    <location>
        <begin position="107"/>
        <end position="127"/>
    </location>
</feature>
<feature type="transmembrane region" description="Helical" evidence="1">
    <location>
        <begin position="23"/>
        <end position="43"/>
    </location>
</feature>
<dbReference type="Proteomes" id="UP001310386">
    <property type="component" value="Unassembled WGS sequence"/>
</dbReference>
<evidence type="ECO:0000313" key="3">
    <source>
        <dbReference type="Proteomes" id="UP001310386"/>
    </source>
</evidence>
<dbReference type="EMBL" id="JAYJLD010000004">
    <property type="protein sequence ID" value="MEB3100935.1"/>
    <property type="molecule type" value="Genomic_DNA"/>
</dbReference>
<keyword evidence="3" id="KW-1185">Reference proteome</keyword>
<reference evidence="2" key="1">
    <citation type="submission" date="2023-12" db="EMBL/GenBank/DDBJ databases">
        <title>Fervidustalea candida gen. nov., sp. nov., a novel member of the family Paenibacillaceae isolated from a geothermal area.</title>
        <authorList>
            <person name="Li W.-J."/>
            <person name="Jiao J.-Y."/>
            <person name="Chen Y."/>
        </authorList>
    </citation>
    <scope>NUCLEOTIDE SEQUENCE</scope>
    <source>
        <strain evidence="2">SYSU GA230002</strain>
    </source>
</reference>
<evidence type="ECO:0000313" key="2">
    <source>
        <dbReference type="EMBL" id="MEB3100935.1"/>
    </source>
</evidence>
<evidence type="ECO:0000256" key="1">
    <source>
        <dbReference type="SAM" id="Phobius"/>
    </source>
</evidence>
<feature type="transmembrane region" description="Helical" evidence="1">
    <location>
        <begin position="55"/>
        <end position="71"/>
    </location>
</feature>
<comment type="caution">
    <text evidence="2">The sequence shown here is derived from an EMBL/GenBank/DDBJ whole genome shotgun (WGS) entry which is preliminary data.</text>
</comment>
<proteinExistence type="predicted"/>
<keyword evidence="1" id="KW-0472">Membrane</keyword>
<name>A0ABU5ZIK7_9BACL</name>
<protein>
    <submittedName>
        <fullName evidence="2">YfhO family protein</fullName>
    </submittedName>
</protein>
<keyword evidence="1" id="KW-0812">Transmembrane</keyword>
<gene>
    <name evidence="2" type="ORF">VF724_04590</name>
</gene>
<keyword evidence="1" id="KW-1133">Transmembrane helix</keyword>
<dbReference type="RefSeq" id="WP_371753046.1">
    <property type="nucleotide sequence ID" value="NZ_JAYJLD010000004.1"/>
</dbReference>